<protein>
    <submittedName>
        <fullName evidence="2">Uncharacterized protein</fullName>
    </submittedName>
</protein>
<feature type="region of interest" description="Disordered" evidence="1">
    <location>
        <begin position="22"/>
        <end position="121"/>
    </location>
</feature>
<keyword evidence="3" id="KW-1185">Reference proteome</keyword>
<reference evidence="2" key="2">
    <citation type="submission" date="2020-12" db="EMBL/GenBank/DDBJ databases">
        <authorList>
            <person name="Kanost M."/>
        </authorList>
    </citation>
    <scope>NUCLEOTIDE SEQUENCE</scope>
</reference>
<evidence type="ECO:0000313" key="3">
    <source>
        <dbReference type="Proteomes" id="UP000791440"/>
    </source>
</evidence>
<organism evidence="2 3">
    <name type="scientific">Manduca sexta</name>
    <name type="common">Tobacco hawkmoth</name>
    <name type="synonym">Tobacco hornworm</name>
    <dbReference type="NCBI Taxonomy" id="7130"/>
    <lineage>
        <taxon>Eukaryota</taxon>
        <taxon>Metazoa</taxon>
        <taxon>Ecdysozoa</taxon>
        <taxon>Arthropoda</taxon>
        <taxon>Hexapoda</taxon>
        <taxon>Insecta</taxon>
        <taxon>Pterygota</taxon>
        <taxon>Neoptera</taxon>
        <taxon>Endopterygota</taxon>
        <taxon>Lepidoptera</taxon>
        <taxon>Glossata</taxon>
        <taxon>Ditrysia</taxon>
        <taxon>Bombycoidea</taxon>
        <taxon>Sphingidae</taxon>
        <taxon>Sphinginae</taxon>
        <taxon>Sphingini</taxon>
        <taxon>Manduca</taxon>
    </lineage>
</organism>
<dbReference type="Proteomes" id="UP000791440">
    <property type="component" value="Unassembled WGS sequence"/>
</dbReference>
<feature type="compositionally biased region" description="Basic residues" evidence="1">
    <location>
        <begin position="86"/>
        <end position="105"/>
    </location>
</feature>
<proteinExistence type="predicted"/>
<name>A0A921ZP73_MANSE</name>
<evidence type="ECO:0000313" key="2">
    <source>
        <dbReference type="EMBL" id="KAG6460502.1"/>
    </source>
</evidence>
<evidence type="ECO:0000256" key="1">
    <source>
        <dbReference type="SAM" id="MobiDB-lite"/>
    </source>
</evidence>
<reference evidence="2" key="1">
    <citation type="journal article" date="2016" name="Insect Biochem. Mol. Biol.">
        <title>Multifaceted biological insights from a draft genome sequence of the tobacco hornworm moth, Manduca sexta.</title>
        <authorList>
            <person name="Kanost M.R."/>
            <person name="Arrese E.L."/>
            <person name="Cao X."/>
            <person name="Chen Y.R."/>
            <person name="Chellapilla S."/>
            <person name="Goldsmith M.R."/>
            <person name="Grosse-Wilde E."/>
            <person name="Heckel D.G."/>
            <person name="Herndon N."/>
            <person name="Jiang H."/>
            <person name="Papanicolaou A."/>
            <person name="Qu J."/>
            <person name="Soulages J.L."/>
            <person name="Vogel H."/>
            <person name="Walters J."/>
            <person name="Waterhouse R.M."/>
            <person name="Ahn S.J."/>
            <person name="Almeida F.C."/>
            <person name="An C."/>
            <person name="Aqrawi P."/>
            <person name="Bretschneider A."/>
            <person name="Bryant W.B."/>
            <person name="Bucks S."/>
            <person name="Chao H."/>
            <person name="Chevignon G."/>
            <person name="Christen J.M."/>
            <person name="Clarke D.F."/>
            <person name="Dittmer N.T."/>
            <person name="Ferguson L.C.F."/>
            <person name="Garavelou S."/>
            <person name="Gordon K.H.J."/>
            <person name="Gunaratna R.T."/>
            <person name="Han Y."/>
            <person name="Hauser F."/>
            <person name="He Y."/>
            <person name="Heidel-Fischer H."/>
            <person name="Hirsh A."/>
            <person name="Hu Y."/>
            <person name="Jiang H."/>
            <person name="Kalra D."/>
            <person name="Klinner C."/>
            <person name="Konig C."/>
            <person name="Kovar C."/>
            <person name="Kroll A.R."/>
            <person name="Kuwar S.S."/>
            <person name="Lee S.L."/>
            <person name="Lehman R."/>
            <person name="Li K."/>
            <person name="Li Z."/>
            <person name="Liang H."/>
            <person name="Lovelace S."/>
            <person name="Lu Z."/>
            <person name="Mansfield J.H."/>
            <person name="McCulloch K.J."/>
            <person name="Mathew T."/>
            <person name="Morton B."/>
            <person name="Muzny D.M."/>
            <person name="Neunemann D."/>
            <person name="Ongeri F."/>
            <person name="Pauchet Y."/>
            <person name="Pu L.L."/>
            <person name="Pyrousis I."/>
            <person name="Rao X.J."/>
            <person name="Redding A."/>
            <person name="Roesel C."/>
            <person name="Sanchez-Gracia A."/>
            <person name="Schaack S."/>
            <person name="Shukla A."/>
            <person name="Tetreau G."/>
            <person name="Wang Y."/>
            <person name="Xiong G.H."/>
            <person name="Traut W."/>
            <person name="Walsh T.K."/>
            <person name="Worley K.C."/>
            <person name="Wu D."/>
            <person name="Wu W."/>
            <person name="Wu Y.Q."/>
            <person name="Zhang X."/>
            <person name="Zou Z."/>
            <person name="Zucker H."/>
            <person name="Briscoe A.D."/>
            <person name="Burmester T."/>
            <person name="Clem R.J."/>
            <person name="Feyereisen R."/>
            <person name="Grimmelikhuijzen C.J.P."/>
            <person name="Hamodrakas S.J."/>
            <person name="Hansson B.S."/>
            <person name="Huguet E."/>
            <person name="Jermiin L.S."/>
            <person name="Lan Q."/>
            <person name="Lehman H.K."/>
            <person name="Lorenzen M."/>
            <person name="Merzendorfer H."/>
            <person name="Michalopoulos I."/>
            <person name="Morton D.B."/>
            <person name="Muthukrishnan S."/>
            <person name="Oakeshott J.G."/>
            <person name="Palmer W."/>
            <person name="Park Y."/>
            <person name="Passarelli A.L."/>
            <person name="Rozas J."/>
            <person name="Schwartz L.M."/>
            <person name="Smith W."/>
            <person name="Southgate A."/>
            <person name="Vilcinskas A."/>
            <person name="Vogt R."/>
            <person name="Wang P."/>
            <person name="Werren J."/>
            <person name="Yu X.Q."/>
            <person name="Zhou J.J."/>
            <person name="Brown S.J."/>
            <person name="Scherer S.E."/>
            <person name="Richards S."/>
            <person name="Blissard G.W."/>
        </authorList>
    </citation>
    <scope>NUCLEOTIDE SEQUENCE</scope>
</reference>
<comment type="caution">
    <text evidence="2">The sequence shown here is derived from an EMBL/GenBank/DDBJ whole genome shotgun (WGS) entry which is preliminary data.</text>
</comment>
<accession>A0A921ZP73</accession>
<sequence length="121" mass="12706">MGGSLEDAGAVGVTTDGLLSALARLRRAPPQLPHSPAHHQRSADGRHQAPKIQSSRPSPENAAGADNSMTVARGDGSPERLGGALRRLHYKATRRAHSAAARHHNSATPPKVSLPSPYPYS</sequence>
<gene>
    <name evidence="2" type="ORF">O3G_MSEX012030</name>
</gene>
<dbReference type="EMBL" id="JH668676">
    <property type="protein sequence ID" value="KAG6460502.1"/>
    <property type="molecule type" value="Genomic_DNA"/>
</dbReference>
<dbReference type="AlphaFoldDB" id="A0A921ZP73"/>